<keyword evidence="4" id="KW-0411">Iron-sulfur</keyword>
<gene>
    <name evidence="6" type="ORF">NX801_04635</name>
</gene>
<evidence type="ECO:0000313" key="7">
    <source>
        <dbReference type="Proteomes" id="UP001431313"/>
    </source>
</evidence>
<dbReference type="SUPFAM" id="SSF102114">
    <property type="entry name" value="Radical SAM enzymes"/>
    <property type="match status" value="1"/>
</dbReference>
<dbReference type="InterPro" id="IPR058240">
    <property type="entry name" value="rSAM_sf"/>
</dbReference>
<name>A0ABT2CC12_9ACTN</name>
<keyword evidence="2" id="KW-0479">Metal-binding</keyword>
<accession>A0ABT2CC12</accession>
<dbReference type="InterPro" id="IPR050377">
    <property type="entry name" value="Radical_SAM_PqqE_MftC-like"/>
</dbReference>
<feature type="compositionally biased region" description="Low complexity" evidence="5">
    <location>
        <begin position="311"/>
        <end position="324"/>
    </location>
</feature>
<evidence type="ECO:0000313" key="6">
    <source>
        <dbReference type="EMBL" id="MCS0634959.1"/>
    </source>
</evidence>
<evidence type="ECO:0000256" key="1">
    <source>
        <dbReference type="ARBA" id="ARBA00022691"/>
    </source>
</evidence>
<dbReference type="EMBL" id="JANUGQ010000002">
    <property type="protein sequence ID" value="MCS0634959.1"/>
    <property type="molecule type" value="Genomic_DNA"/>
</dbReference>
<keyword evidence="3" id="KW-0408">Iron</keyword>
<dbReference type="Proteomes" id="UP001431313">
    <property type="component" value="Unassembled WGS sequence"/>
</dbReference>
<evidence type="ECO:0000256" key="3">
    <source>
        <dbReference type="ARBA" id="ARBA00023004"/>
    </source>
</evidence>
<evidence type="ECO:0000256" key="4">
    <source>
        <dbReference type="ARBA" id="ARBA00023014"/>
    </source>
</evidence>
<feature type="region of interest" description="Disordered" evidence="5">
    <location>
        <begin position="298"/>
        <end position="355"/>
    </location>
</feature>
<dbReference type="InterPro" id="IPR007197">
    <property type="entry name" value="rSAM"/>
</dbReference>
<dbReference type="PANTHER" id="PTHR11228">
    <property type="entry name" value="RADICAL SAM DOMAIN PROTEIN"/>
    <property type="match status" value="1"/>
</dbReference>
<dbReference type="Gene3D" id="3.20.20.70">
    <property type="entry name" value="Aldolase class I"/>
    <property type="match status" value="1"/>
</dbReference>
<dbReference type="PANTHER" id="PTHR11228:SF7">
    <property type="entry name" value="PQQA PEPTIDE CYCLASE"/>
    <property type="match status" value="1"/>
</dbReference>
<dbReference type="InterPro" id="IPR013785">
    <property type="entry name" value="Aldolase_TIM"/>
</dbReference>
<evidence type="ECO:0000256" key="5">
    <source>
        <dbReference type="SAM" id="MobiDB-lite"/>
    </source>
</evidence>
<evidence type="ECO:0000256" key="2">
    <source>
        <dbReference type="ARBA" id="ARBA00022723"/>
    </source>
</evidence>
<dbReference type="SFLD" id="SFLDS00029">
    <property type="entry name" value="Radical_SAM"/>
    <property type="match status" value="1"/>
</dbReference>
<protein>
    <submittedName>
        <fullName evidence="6">Radical SAM protein</fullName>
    </submittedName>
</protein>
<keyword evidence="7" id="KW-1185">Reference proteome</keyword>
<dbReference type="RefSeq" id="WP_258785607.1">
    <property type="nucleotide sequence ID" value="NZ_JANUGQ010000002.1"/>
</dbReference>
<comment type="caution">
    <text evidence="6">The sequence shown here is derived from an EMBL/GenBank/DDBJ whole genome shotgun (WGS) entry which is preliminary data.</text>
</comment>
<organism evidence="6 7">
    <name type="scientific">Streptomyces pyxinae</name>
    <dbReference type="NCBI Taxonomy" id="2970734"/>
    <lineage>
        <taxon>Bacteria</taxon>
        <taxon>Bacillati</taxon>
        <taxon>Actinomycetota</taxon>
        <taxon>Actinomycetes</taxon>
        <taxon>Kitasatosporales</taxon>
        <taxon>Streptomycetaceae</taxon>
        <taxon>Streptomyces</taxon>
    </lineage>
</organism>
<dbReference type="CDD" id="cd01335">
    <property type="entry name" value="Radical_SAM"/>
    <property type="match status" value="1"/>
</dbReference>
<keyword evidence="1" id="KW-0949">S-adenosyl-L-methionine</keyword>
<reference evidence="6" key="1">
    <citation type="submission" date="2022-08" db="EMBL/GenBank/DDBJ databases">
        <authorList>
            <person name="Somphong A."/>
            <person name="Phongsopitanun W."/>
        </authorList>
    </citation>
    <scope>NUCLEOTIDE SEQUENCE</scope>
    <source>
        <strain evidence="6">LP05-1</strain>
    </source>
</reference>
<proteinExistence type="predicted"/>
<sequence length="355" mass="39210">MSYDLVDGKVVSPEGCELNVAHHCNLGCASCSHLSPVFRRSLIAPETAARDLSLLARSFRARFVKVLGGEPLLHPELVPLLGLVRDSGIAPHTTVCTNGMLLPRMRDDFWAAVDEVEISVYPDRELPEEKMAGVRAYAEKHGVRLTLAYYSHFRYSYAERGTGDDGLVRHIYDTCQIAHVWRCHTLYEGHFFKCPQSVFLPQVLGDGGDPMADGLRLSDAPDFPARLLAYLRSPEPLRACRNCLGSAGLRMPHQQRTRRDFRELQDHTSEELTDRRFLRLLDERPDADDGCAVEDRDAWRERLAERPPGAPAASARAGAARSAPHTGAGRSAPSDESGASGGHAPSTRYAQGKRS</sequence>